<evidence type="ECO:0000313" key="2">
    <source>
        <dbReference type="EMBL" id="CAF0937719.1"/>
    </source>
</evidence>
<dbReference type="EMBL" id="CAJNOT010000314">
    <property type="protein sequence ID" value="CAF0937719.1"/>
    <property type="molecule type" value="Genomic_DNA"/>
</dbReference>
<dbReference type="InterPro" id="IPR051066">
    <property type="entry name" value="Trans_reg/Corepressor"/>
</dbReference>
<keyword evidence="1" id="KW-0732">Signal</keyword>
<dbReference type="Proteomes" id="UP000663864">
    <property type="component" value="Unassembled WGS sequence"/>
</dbReference>
<comment type="caution">
    <text evidence="2">The sequence shown here is derived from an EMBL/GenBank/DDBJ whole genome shotgun (WGS) entry which is preliminary data.</text>
</comment>
<accession>A0A814CAS1</accession>
<dbReference type="GO" id="GO:0003714">
    <property type="term" value="F:transcription corepressor activity"/>
    <property type="evidence" value="ECO:0007669"/>
    <property type="project" value="TreeGrafter"/>
</dbReference>
<dbReference type="AlphaFoldDB" id="A0A814CAS1"/>
<organism evidence="2 3">
    <name type="scientific">Rotaria sordida</name>
    <dbReference type="NCBI Taxonomy" id="392033"/>
    <lineage>
        <taxon>Eukaryota</taxon>
        <taxon>Metazoa</taxon>
        <taxon>Spiralia</taxon>
        <taxon>Gnathifera</taxon>
        <taxon>Rotifera</taxon>
        <taxon>Eurotatoria</taxon>
        <taxon>Bdelloidea</taxon>
        <taxon>Philodinida</taxon>
        <taxon>Philodinidae</taxon>
        <taxon>Rotaria</taxon>
    </lineage>
</organism>
<feature type="chain" id="PRO_5032400847" evidence="1">
    <location>
        <begin position="18"/>
        <end position="131"/>
    </location>
</feature>
<feature type="signal peptide" evidence="1">
    <location>
        <begin position="1"/>
        <end position="17"/>
    </location>
</feature>
<protein>
    <submittedName>
        <fullName evidence="2">Uncharacterized protein</fullName>
    </submittedName>
</protein>
<evidence type="ECO:0000256" key="1">
    <source>
        <dbReference type="SAM" id="SignalP"/>
    </source>
</evidence>
<dbReference type="GO" id="GO:0005667">
    <property type="term" value="C:transcription regulator complex"/>
    <property type="evidence" value="ECO:0007669"/>
    <property type="project" value="TreeGrafter"/>
</dbReference>
<sequence length="131" mass="15564">MLIFFFFVVVITDELLFSPTELLYLDQKSLEKFEQLNRTNPYLFSSRHSPKSYPLELIYMLLYEYNGDLSRTLAALLESIVNDIKQCRPLHSYHFLDCDKWTKEEIDAFTKPLQTSEKNFELISQAMCYLI</sequence>
<dbReference type="GO" id="GO:0000118">
    <property type="term" value="C:histone deacetylase complex"/>
    <property type="evidence" value="ECO:0007669"/>
    <property type="project" value="TreeGrafter"/>
</dbReference>
<dbReference type="PANTHER" id="PTHR16089:SF28">
    <property type="entry name" value="REST COREPRESSOR"/>
    <property type="match status" value="1"/>
</dbReference>
<evidence type="ECO:0000313" key="3">
    <source>
        <dbReference type="Proteomes" id="UP000663864"/>
    </source>
</evidence>
<reference evidence="2" key="1">
    <citation type="submission" date="2021-02" db="EMBL/GenBank/DDBJ databases">
        <authorList>
            <person name="Nowell W R."/>
        </authorList>
    </citation>
    <scope>NUCLEOTIDE SEQUENCE</scope>
</reference>
<dbReference type="GO" id="GO:0006357">
    <property type="term" value="P:regulation of transcription by RNA polymerase II"/>
    <property type="evidence" value="ECO:0007669"/>
    <property type="project" value="TreeGrafter"/>
</dbReference>
<name>A0A814CAS1_9BILA</name>
<gene>
    <name evidence="2" type="ORF">ZHD862_LOCUS9293</name>
</gene>
<dbReference type="PANTHER" id="PTHR16089">
    <property type="entry name" value="REST COREPRESSOR COREST PROTEIN-RELATED"/>
    <property type="match status" value="1"/>
</dbReference>
<proteinExistence type="predicted"/>